<keyword evidence="3" id="KW-0560">Oxidoreductase</keyword>
<dbReference type="Gene3D" id="3.20.20.70">
    <property type="entry name" value="Aldolase class I"/>
    <property type="match status" value="1"/>
</dbReference>
<evidence type="ECO:0000313" key="5">
    <source>
        <dbReference type="Proteomes" id="UP000022611"/>
    </source>
</evidence>
<keyword evidence="1" id="KW-0285">Flavoprotein</keyword>
<protein>
    <submittedName>
        <fullName evidence="4">2-nitropropane dioxygenase</fullName>
    </submittedName>
</protein>
<comment type="caution">
    <text evidence="4">The sequence shown here is derived from an EMBL/GenBank/DDBJ whole genome shotgun (WGS) entry which is preliminary data.</text>
</comment>
<dbReference type="GO" id="GO:0018580">
    <property type="term" value="F:nitronate monooxygenase activity"/>
    <property type="evidence" value="ECO:0007669"/>
    <property type="project" value="InterPro"/>
</dbReference>
<accession>A0A010T7K1</accession>
<evidence type="ECO:0000256" key="3">
    <source>
        <dbReference type="ARBA" id="ARBA00023002"/>
    </source>
</evidence>
<evidence type="ECO:0000256" key="1">
    <source>
        <dbReference type="ARBA" id="ARBA00022630"/>
    </source>
</evidence>
<reference evidence="4 5" key="1">
    <citation type="journal article" date="2011" name="J. Bacteriol.">
        <title>Draft genome sequence of the polycyclic aromatic hydrocarbon-degrading, genetically engineered bioluminescent bioreporter Pseudomonas fluorescens HK44.</title>
        <authorList>
            <person name="Chauhan A."/>
            <person name="Layton A.C."/>
            <person name="Williams D.E."/>
            <person name="Smartt A.E."/>
            <person name="Ripp S."/>
            <person name="Karpinets T.V."/>
            <person name="Brown S.D."/>
            <person name="Sayler G.S."/>
        </authorList>
    </citation>
    <scope>NUCLEOTIDE SEQUENCE [LARGE SCALE GENOMIC DNA]</scope>
    <source>
        <strain evidence="4 5">HK44</strain>
    </source>
</reference>
<dbReference type="CDD" id="cd04730">
    <property type="entry name" value="NPD_like"/>
    <property type="match status" value="1"/>
</dbReference>
<dbReference type="OrthoDB" id="9778912at2"/>
<dbReference type="InterPro" id="IPR013785">
    <property type="entry name" value="Aldolase_TIM"/>
</dbReference>
<name>A0A010T7K1_PSEFL</name>
<dbReference type="InterPro" id="IPR004136">
    <property type="entry name" value="NMO"/>
</dbReference>
<dbReference type="PANTHER" id="PTHR32332:SF20">
    <property type="entry name" value="2-NITROPROPANE DIOXYGENASE-LIKE PROTEIN"/>
    <property type="match status" value="1"/>
</dbReference>
<dbReference type="PATRIC" id="fig|1042209.11.peg.3755"/>
<proteinExistence type="predicted"/>
<dbReference type="RefSeq" id="WP_019690347.1">
    <property type="nucleotide sequence ID" value="NZ_AFOY02000015.1"/>
</dbReference>
<evidence type="ECO:0000313" key="4">
    <source>
        <dbReference type="EMBL" id="EXF93402.1"/>
    </source>
</evidence>
<dbReference type="eggNOG" id="COG2070">
    <property type="taxonomic scope" value="Bacteria"/>
</dbReference>
<dbReference type="GO" id="GO:0051213">
    <property type="term" value="F:dioxygenase activity"/>
    <property type="evidence" value="ECO:0007669"/>
    <property type="project" value="UniProtKB-KW"/>
</dbReference>
<dbReference type="PANTHER" id="PTHR32332">
    <property type="entry name" value="2-NITROPROPANE DIOXYGENASE"/>
    <property type="match status" value="1"/>
</dbReference>
<dbReference type="HOGENOM" id="CLU_038732_1_1_6"/>
<organism evidence="4 5">
    <name type="scientific">Pseudomonas fluorescens HK44</name>
    <dbReference type="NCBI Taxonomy" id="1042209"/>
    <lineage>
        <taxon>Bacteria</taxon>
        <taxon>Pseudomonadati</taxon>
        <taxon>Pseudomonadota</taxon>
        <taxon>Gammaproteobacteria</taxon>
        <taxon>Pseudomonadales</taxon>
        <taxon>Pseudomonadaceae</taxon>
        <taxon>Pseudomonas</taxon>
    </lineage>
</organism>
<keyword evidence="4" id="KW-0223">Dioxygenase</keyword>
<dbReference type="EMBL" id="AFOY02000015">
    <property type="protein sequence ID" value="EXF93402.1"/>
    <property type="molecule type" value="Genomic_DNA"/>
</dbReference>
<sequence length="374" mass="39606">MKHWLETPLTAALGCRYPIVQTAMGWVADANLVIASSRAGAFGFLAGATIPAQQLEAELQRVIDAIGNSNFGLNFHMFQENAAQCVDLAIKYRLRAVSYGRGPDKRTIGRFKDAGVLCIPTVGALKHALKAVELGADMITIQGGEGGGHTGGVPSTILLPQVLDAVKVPVIAAGGYSTGRGLAGALASGAAGIAMGTRFLMTHESPTPAATLKHYLTVTDPQQIRVTTAVDGMRHRMIENAFINRLEHAGSLGRLRIALRSAWQWKQQTGMSLGHMLSVFVQAVREDPGAVSQTVMAANQPVLLQRSMVDGFPDEGILPSGQVAAAISELKSCEQLIDEIVNDAERSLRAVLMRSATLSIDAGPLPLMTSPLPT</sequence>
<dbReference type="SUPFAM" id="SSF51412">
    <property type="entry name" value="Inosine monophosphate dehydrogenase (IMPDH)"/>
    <property type="match status" value="1"/>
</dbReference>
<dbReference type="Pfam" id="PF03060">
    <property type="entry name" value="NMO"/>
    <property type="match status" value="2"/>
</dbReference>
<keyword evidence="2" id="KW-0288">FMN</keyword>
<dbReference type="AlphaFoldDB" id="A0A010T7K1"/>
<evidence type="ECO:0000256" key="2">
    <source>
        <dbReference type="ARBA" id="ARBA00022643"/>
    </source>
</evidence>
<dbReference type="Proteomes" id="UP000022611">
    <property type="component" value="Unassembled WGS sequence"/>
</dbReference>
<gene>
    <name evidence="4" type="ORF">HK44_006880</name>
</gene>